<evidence type="ECO:0000256" key="6">
    <source>
        <dbReference type="SAM" id="MobiDB-lite"/>
    </source>
</evidence>
<dbReference type="Gene3D" id="3.90.650.10">
    <property type="entry name" value="PurM-like C-terminal domain"/>
    <property type="match status" value="1"/>
</dbReference>
<dbReference type="InterPro" id="IPR036676">
    <property type="entry name" value="PurM-like_C_sf"/>
</dbReference>
<dbReference type="GO" id="GO:0005524">
    <property type="term" value="F:ATP binding"/>
    <property type="evidence" value="ECO:0007669"/>
    <property type="project" value="UniProtKB-KW"/>
</dbReference>
<dbReference type="GO" id="GO:0006189">
    <property type="term" value="P:'de novo' IMP biosynthetic process"/>
    <property type="evidence" value="ECO:0007669"/>
    <property type="project" value="InterPro"/>
</dbReference>
<evidence type="ECO:0000259" key="8">
    <source>
        <dbReference type="Pfam" id="PF02769"/>
    </source>
</evidence>
<dbReference type="Proteomes" id="UP000708148">
    <property type="component" value="Unassembled WGS sequence"/>
</dbReference>
<dbReference type="InterPro" id="IPR010918">
    <property type="entry name" value="PurM-like_C_dom"/>
</dbReference>
<evidence type="ECO:0000256" key="1">
    <source>
        <dbReference type="ARBA" id="ARBA00004686"/>
    </source>
</evidence>
<protein>
    <recommendedName>
        <fullName evidence="2">phosphoribosylformylglycinamidine cyclo-ligase</fullName>
        <ecNumber evidence="2">6.3.3.1</ecNumber>
    </recommendedName>
</protein>
<dbReference type="GO" id="GO:0004641">
    <property type="term" value="F:phosphoribosylformylglycinamidine cyclo-ligase activity"/>
    <property type="evidence" value="ECO:0007669"/>
    <property type="project" value="UniProtKB-EC"/>
</dbReference>
<keyword evidence="10" id="KW-1185">Reference proteome</keyword>
<dbReference type="InterPro" id="IPR036921">
    <property type="entry name" value="PurM-like_N_sf"/>
</dbReference>
<comment type="pathway">
    <text evidence="1">Purine metabolism; IMP biosynthesis via de novo pathway; 5-amino-1-(5-phospho-D-ribosyl)imidazole from N(2)-formyl-N(1)-(5-phospho-D-ribosyl)glycinamide: step 2/2.</text>
</comment>
<reference evidence="9" key="1">
    <citation type="submission" date="2020-12" db="EMBL/GenBank/DDBJ databases">
        <authorList>
            <person name="Iha C."/>
        </authorList>
    </citation>
    <scope>NUCLEOTIDE SEQUENCE</scope>
</reference>
<accession>A0A8S1INB4</accession>
<dbReference type="AlphaFoldDB" id="A0A8S1INB4"/>
<evidence type="ECO:0000313" key="10">
    <source>
        <dbReference type="Proteomes" id="UP000708148"/>
    </source>
</evidence>
<comment type="caution">
    <text evidence="9">The sequence shown here is derived from an EMBL/GenBank/DDBJ whole genome shotgun (WGS) entry which is preliminary data.</text>
</comment>
<dbReference type="GO" id="GO:0005829">
    <property type="term" value="C:cytosol"/>
    <property type="evidence" value="ECO:0007669"/>
    <property type="project" value="TreeGrafter"/>
</dbReference>
<evidence type="ECO:0000256" key="4">
    <source>
        <dbReference type="ARBA" id="ARBA00022741"/>
    </source>
</evidence>
<name>A0A8S1INB4_9CHLO</name>
<dbReference type="SUPFAM" id="SSF56042">
    <property type="entry name" value="PurM C-terminal domain-like"/>
    <property type="match status" value="1"/>
</dbReference>
<evidence type="ECO:0000259" key="7">
    <source>
        <dbReference type="Pfam" id="PF00586"/>
    </source>
</evidence>
<dbReference type="Pfam" id="PF02769">
    <property type="entry name" value="AIRS_C"/>
    <property type="match status" value="1"/>
</dbReference>
<dbReference type="InterPro" id="IPR016188">
    <property type="entry name" value="PurM-like_N"/>
</dbReference>
<evidence type="ECO:0000256" key="5">
    <source>
        <dbReference type="ARBA" id="ARBA00022840"/>
    </source>
</evidence>
<dbReference type="PANTHER" id="PTHR10520:SF12">
    <property type="entry name" value="TRIFUNCTIONAL PURINE BIOSYNTHETIC PROTEIN ADENOSINE-3"/>
    <property type="match status" value="1"/>
</dbReference>
<feature type="domain" description="PurM-like N-terminal" evidence="7">
    <location>
        <begin position="103"/>
        <end position="211"/>
    </location>
</feature>
<dbReference type="HAMAP" id="MF_00741">
    <property type="entry name" value="AIRS"/>
    <property type="match status" value="1"/>
</dbReference>
<dbReference type="SUPFAM" id="SSF55326">
    <property type="entry name" value="PurM N-terminal domain-like"/>
    <property type="match status" value="1"/>
</dbReference>
<dbReference type="InterPro" id="IPR004733">
    <property type="entry name" value="PurM_cligase"/>
</dbReference>
<sequence>MRGSAKPGAPGSALPATGPQHGPRWQGLVRNGRPDRDSRRRMRGGTHPAGLMDRIGCAGGAGNDVGLTYKGAGVDIDAGTELVRRIKKMNPDIGGFSGLVPFGDSYLVAGTDGVGTKLRLAFELNNHSSIGIDLVAMSVNDIITTGAQPLFFLDYYATGVLDVDVAEQVVAGIVEGCRQSGCTLLGGETAEMPGFYKVGEYDVAGFAVGAVKKDSVIDGKSIVAGDVLLGIASSGVHSNGFSLVRKVLEVTKTSLSDRVPWGKGTFGSCLLEPTRIYVKDVLKMHEAVGLKGVVHITGGGFQENLPRVIPDGLACRVDTSSWRVPGIFEWMQKEHMQLLAIGPLLNVVRGLCRTATFQTTRCFELSTWVWAWLQLWIEAVFMRRWAFPLGRLSWGK</sequence>
<dbReference type="GO" id="GO:0004637">
    <property type="term" value="F:phosphoribosylamine-glycine ligase activity"/>
    <property type="evidence" value="ECO:0007669"/>
    <property type="project" value="TreeGrafter"/>
</dbReference>
<dbReference type="GO" id="GO:0046084">
    <property type="term" value="P:adenine biosynthetic process"/>
    <property type="evidence" value="ECO:0007669"/>
    <property type="project" value="TreeGrafter"/>
</dbReference>
<dbReference type="NCBIfam" id="TIGR00878">
    <property type="entry name" value="purM"/>
    <property type="match status" value="1"/>
</dbReference>
<gene>
    <name evidence="9" type="ORF">OSTQU699_LOCUS1586</name>
</gene>
<feature type="domain" description="PurM-like C-terminal" evidence="8">
    <location>
        <begin position="224"/>
        <end position="336"/>
    </location>
</feature>
<keyword evidence="5" id="KW-0067">ATP-binding</keyword>
<evidence type="ECO:0000256" key="3">
    <source>
        <dbReference type="ARBA" id="ARBA00022598"/>
    </source>
</evidence>
<feature type="region of interest" description="Disordered" evidence="6">
    <location>
        <begin position="1"/>
        <end position="50"/>
    </location>
</feature>
<dbReference type="Pfam" id="PF00586">
    <property type="entry name" value="AIRS"/>
    <property type="match status" value="1"/>
</dbReference>
<proteinExistence type="inferred from homology"/>
<keyword evidence="4" id="KW-0547">Nucleotide-binding</keyword>
<dbReference type="PANTHER" id="PTHR10520">
    <property type="entry name" value="TRIFUNCTIONAL PURINE BIOSYNTHETIC PROTEIN ADENOSINE-3-RELATED"/>
    <property type="match status" value="1"/>
</dbReference>
<organism evidence="9 10">
    <name type="scientific">Ostreobium quekettii</name>
    <dbReference type="NCBI Taxonomy" id="121088"/>
    <lineage>
        <taxon>Eukaryota</taxon>
        <taxon>Viridiplantae</taxon>
        <taxon>Chlorophyta</taxon>
        <taxon>core chlorophytes</taxon>
        <taxon>Ulvophyceae</taxon>
        <taxon>TCBD clade</taxon>
        <taxon>Bryopsidales</taxon>
        <taxon>Ostreobineae</taxon>
        <taxon>Ostreobiaceae</taxon>
        <taxon>Ostreobium</taxon>
    </lineage>
</organism>
<dbReference type="EMBL" id="CAJHUC010000447">
    <property type="protein sequence ID" value="CAD7696225.1"/>
    <property type="molecule type" value="Genomic_DNA"/>
</dbReference>
<dbReference type="OrthoDB" id="2018833at2759"/>
<evidence type="ECO:0000313" key="9">
    <source>
        <dbReference type="EMBL" id="CAD7696225.1"/>
    </source>
</evidence>
<dbReference type="CDD" id="cd02196">
    <property type="entry name" value="PurM"/>
    <property type="match status" value="1"/>
</dbReference>
<dbReference type="Gene3D" id="3.30.1330.10">
    <property type="entry name" value="PurM-like, N-terminal domain"/>
    <property type="match status" value="1"/>
</dbReference>
<keyword evidence="3" id="KW-0436">Ligase</keyword>
<evidence type="ECO:0000256" key="2">
    <source>
        <dbReference type="ARBA" id="ARBA00013047"/>
    </source>
</evidence>
<dbReference type="EC" id="6.3.3.1" evidence="2"/>
<dbReference type="FunFam" id="3.30.1330.10:FF:000001">
    <property type="entry name" value="Phosphoribosylformylglycinamidine cyclo-ligase"/>
    <property type="match status" value="1"/>
</dbReference>